<evidence type="ECO:0000313" key="1">
    <source>
        <dbReference type="EMBL" id="MPC46481.1"/>
    </source>
</evidence>
<reference evidence="1 2" key="1">
    <citation type="submission" date="2019-05" db="EMBL/GenBank/DDBJ databases">
        <title>Another draft genome of Portunus trituberculatus and its Hox gene families provides insights of decapod evolution.</title>
        <authorList>
            <person name="Jeong J.-H."/>
            <person name="Song I."/>
            <person name="Kim S."/>
            <person name="Choi T."/>
            <person name="Kim D."/>
            <person name="Ryu S."/>
            <person name="Kim W."/>
        </authorList>
    </citation>
    <scope>NUCLEOTIDE SEQUENCE [LARGE SCALE GENOMIC DNA]</scope>
    <source>
        <tissue evidence="1">Muscle</tissue>
    </source>
</reference>
<proteinExistence type="predicted"/>
<keyword evidence="2" id="KW-1185">Reference proteome</keyword>
<name>A0A5B7FGR8_PORTR</name>
<evidence type="ECO:0000313" key="2">
    <source>
        <dbReference type="Proteomes" id="UP000324222"/>
    </source>
</evidence>
<gene>
    <name evidence="1" type="ORF">E2C01_040200</name>
</gene>
<comment type="caution">
    <text evidence="1">The sequence shown here is derived from an EMBL/GenBank/DDBJ whole genome shotgun (WGS) entry which is preliminary data.</text>
</comment>
<sequence>MLVRVLGVFKEEVVASDVEAAAFHSAVSQRPGCQCALTACRGRCLGGDGTLKDLLELLNDSSQPRKAEVSATCKLRDTRLLLSQLCVMKEKFIGLHWHRINHEKT</sequence>
<dbReference type="Proteomes" id="UP000324222">
    <property type="component" value="Unassembled WGS sequence"/>
</dbReference>
<dbReference type="AlphaFoldDB" id="A0A5B7FGR8"/>
<dbReference type="EMBL" id="VSRR010007226">
    <property type="protein sequence ID" value="MPC46481.1"/>
    <property type="molecule type" value="Genomic_DNA"/>
</dbReference>
<accession>A0A5B7FGR8</accession>
<organism evidence="1 2">
    <name type="scientific">Portunus trituberculatus</name>
    <name type="common">Swimming crab</name>
    <name type="synonym">Neptunus trituberculatus</name>
    <dbReference type="NCBI Taxonomy" id="210409"/>
    <lineage>
        <taxon>Eukaryota</taxon>
        <taxon>Metazoa</taxon>
        <taxon>Ecdysozoa</taxon>
        <taxon>Arthropoda</taxon>
        <taxon>Crustacea</taxon>
        <taxon>Multicrustacea</taxon>
        <taxon>Malacostraca</taxon>
        <taxon>Eumalacostraca</taxon>
        <taxon>Eucarida</taxon>
        <taxon>Decapoda</taxon>
        <taxon>Pleocyemata</taxon>
        <taxon>Brachyura</taxon>
        <taxon>Eubrachyura</taxon>
        <taxon>Portunoidea</taxon>
        <taxon>Portunidae</taxon>
        <taxon>Portuninae</taxon>
        <taxon>Portunus</taxon>
    </lineage>
</organism>
<protein>
    <submittedName>
        <fullName evidence="1">Uncharacterized protein</fullName>
    </submittedName>
</protein>